<gene>
    <name evidence="2" type="ORF">SAMN04488056_103177</name>
</gene>
<organism evidence="2 3">
    <name type="scientific">Cohaesibacter marisflavi</name>
    <dbReference type="NCBI Taxonomy" id="655353"/>
    <lineage>
        <taxon>Bacteria</taxon>
        <taxon>Pseudomonadati</taxon>
        <taxon>Pseudomonadota</taxon>
        <taxon>Alphaproteobacteria</taxon>
        <taxon>Hyphomicrobiales</taxon>
        <taxon>Cohaesibacteraceae</taxon>
    </lineage>
</organism>
<dbReference type="AlphaFoldDB" id="A0A1I5EGI6"/>
<dbReference type="PANTHER" id="PTHR43968">
    <property type="match status" value="1"/>
</dbReference>
<dbReference type="RefSeq" id="WP_090070760.1">
    <property type="nucleotide sequence ID" value="NZ_FOVR01000003.1"/>
</dbReference>
<dbReference type="OrthoDB" id="9799538at2"/>
<sequence>MTDQISADHLKLTLYIANKNYSSWSLRPWIAMKTKNIVFTEHLLQFDEATGHAHFIEYSPTKKVPALKIEEEGKEPVIICESLAILEVIADLFPEAGLWPVDVMERARARAFAAEMHGGFFGLRGSCPMNIRREIKRLDLDPYSAAAVVKNVERIEQIWRECLDASGGPFLFGSFGAVDAMFAPVINRFEKYELTDSEVFHAYRFAIKTLPAWKEWEEEALNEPWVVEEDEA</sequence>
<dbReference type="Gene3D" id="1.20.1050.10">
    <property type="match status" value="1"/>
</dbReference>
<dbReference type="SUPFAM" id="SSF47616">
    <property type="entry name" value="GST C-terminal domain-like"/>
    <property type="match status" value="1"/>
</dbReference>
<dbReference type="InterPro" id="IPR036282">
    <property type="entry name" value="Glutathione-S-Trfase_C_sf"/>
</dbReference>
<dbReference type="PROSITE" id="PS50404">
    <property type="entry name" value="GST_NTER"/>
    <property type="match status" value="1"/>
</dbReference>
<dbReference type="InterPro" id="IPR004045">
    <property type="entry name" value="Glutathione_S-Trfase_N"/>
</dbReference>
<feature type="domain" description="GST N-terminal" evidence="1">
    <location>
        <begin position="12"/>
        <end position="97"/>
    </location>
</feature>
<evidence type="ECO:0000313" key="2">
    <source>
        <dbReference type="EMBL" id="SFO10662.1"/>
    </source>
</evidence>
<dbReference type="Proteomes" id="UP000199236">
    <property type="component" value="Unassembled WGS sequence"/>
</dbReference>
<dbReference type="GO" id="GO:0005737">
    <property type="term" value="C:cytoplasm"/>
    <property type="evidence" value="ECO:0007669"/>
    <property type="project" value="TreeGrafter"/>
</dbReference>
<dbReference type="EMBL" id="FOVR01000003">
    <property type="protein sequence ID" value="SFO10662.1"/>
    <property type="molecule type" value="Genomic_DNA"/>
</dbReference>
<dbReference type="Pfam" id="PF13410">
    <property type="entry name" value="GST_C_2"/>
    <property type="match status" value="1"/>
</dbReference>
<protein>
    <submittedName>
        <fullName evidence="2">Glutathione S-transferase</fullName>
    </submittedName>
</protein>
<dbReference type="SUPFAM" id="SSF52833">
    <property type="entry name" value="Thioredoxin-like"/>
    <property type="match status" value="1"/>
</dbReference>
<dbReference type="GO" id="GO:0016740">
    <property type="term" value="F:transferase activity"/>
    <property type="evidence" value="ECO:0007669"/>
    <property type="project" value="UniProtKB-KW"/>
</dbReference>
<dbReference type="InterPro" id="IPR036249">
    <property type="entry name" value="Thioredoxin-like_sf"/>
</dbReference>
<evidence type="ECO:0000313" key="3">
    <source>
        <dbReference type="Proteomes" id="UP000199236"/>
    </source>
</evidence>
<proteinExistence type="predicted"/>
<dbReference type="CDD" id="cd03194">
    <property type="entry name" value="GST_C_3"/>
    <property type="match status" value="1"/>
</dbReference>
<dbReference type="Pfam" id="PF13409">
    <property type="entry name" value="GST_N_2"/>
    <property type="match status" value="1"/>
</dbReference>
<keyword evidence="3" id="KW-1185">Reference proteome</keyword>
<name>A0A1I5EGI6_9HYPH</name>
<evidence type="ECO:0000259" key="1">
    <source>
        <dbReference type="PROSITE" id="PS50404"/>
    </source>
</evidence>
<dbReference type="STRING" id="655353.SAMN04488056_103177"/>
<accession>A0A1I5EGI6</accession>
<dbReference type="PANTHER" id="PTHR43968:SF6">
    <property type="entry name" value="GLUTATHIONE S-TRANSFERASE OMEGA"/>
    <property type="match status" value="1"/>
</dbReference>
<keyword evidence="2" id="KW-0808">Transferase</keyword>
<reference evidence="2 3" key="1">
    <citation type="submission" date="2016-10" db="EMBL/GenBank/DDBJ databases">
        <authorList>
            <person name="de Groot N.N."/>
        </authorList>
    </citation>
    <scope>NUCLEOTIDE SEQUENCE [LARGE SCALE GENOMIC DNA]</scope>
    <source>
        <strain evidence="2 3">CGMCC 1.9157</strain>
    </source>
</reference>
<dbReference type="InterPro" id="IPR050983">
    <property type="entry name" value="GST_Omega/HSP26"/>
</dbReference>
<dbReference type="Gene3D" id="3.40.30.10">
    <property type="entry name" value="Glutaredoxin"/>
    <property type="match status" value="1"/>
</dbReference>